<organism evidence="2 3">
    <name type="scientific">Panagrolaimus davidi</name>
    <dbReference type="NCBI Taxonomy" id="227884"/>
    <lineage>
        <taxon>Eukaryota</taxon>
        <taxon>Metazoa</taxon>
        <taxon>Ecdysozoa</taxon>
        <taxon>Nematoda</taxon>
        <taxon>Chromadorea</taxon>
        <taxon>Rhabditida</taxon>
        <taxon>Tylenchina</taxon>
        <taxon>Panagrolaimomorpha</taxon>
        <taxon>Panagrolaimoidea</taxon>
        <taxon>Panagrolaimidae</taxon>
        <taxon>Panagrolaimus</taxon>
    </lineage>
</organism>
<dbReference type="Proteomes" id="UP000887578">
    <property type="component" value="Unplaced"/>
</dbReference>
<proteinExistence type="predicted"/>
<keyword evidence="2" id="KW-1185">Reference proteome</keyword>
<evidence type="ECO:0000256" key="1">
    <source>
        <dbReference type="SAM" id="MobiDB-lite"/>
    </source>
</evidence>
<name>A0A914PGN9_9BILA</name>
<feature type="compositionally biased region" description="Low complexity" evidence="1">
    <location>
        <begin position="206"/>
        <end position="216"/>
    </location>
</feature>
<reference evidence="3" key="1">
    <citation type="submission" date="2022-11" db="UniProtKB">
        <authorList>
            <consortium name="WormBaseParasite"/>
        </authorList>
    </citation>
    <scope>IDENTIFICATION</scope>
</reference>
<feature type="region of interest" description="Disordered" evidence="1">
    <location>
        <begin position="113"/>
        <end position="216"/>
    </location>
</feature>
<feature type="compositionally biased region" description="Acidic residues" evidence="1">
    <location>
        <begin position="172"/>
        <end position="181"/>
    </location>
</feature>
<feature type="compositionally biased region" description="Acidic residues" evidence="1">
    <location>
        <begin position="190"/>
        <end position="203"/>
    </location>
</feature>
<sequence length="245" mass="28139">MKLNALETISDSEVNNFDDNHATIDFDVCKSDHFIDDKHNNSDVKPCARTPLWIHKRIQNSHNRFLSLSQPILQKLYQAPILKPLKRIEIPFQNKTKKEDRLQHLQQRKLSSKMKFKDFKNESSSEEEKEDHSIEFRTEFNRNKISTTLPPETEAPTTKDLMPSSTEPSPIENDEDEEIDTEDHSVDFGGECDFDSEVEEEGEAPSSNANSNSNSNSNIIRTLIPIQIPTQTQMLKVTVNNLKTL</sequence>
<feature type="compositionally biased region" description="Basic and acidic residues" evidence="1">
    <location>
        <begin position="130"/>
        <end position="142"/>
    </location>
</feature>
<accession>A0A914PGN9</accession>
<dbReference type="AlphaFoldDB" id="A0A914PGN9"/>
<dbReference type="WBParaSite" id="PDA_v2.g17449.t1">
    <property type="protein sequence ID" value="PDA_v2.g17449.t1"/>
    <property type="gene ID" value="PDA_v2.g17449"/>
</dbReference>
<evidence type="ECO:0000313" key="2">
    <source>
        <dbReference type="Proteomes" id="UP000887578"/>
    </source>
</evidence>
<protein>
    <submittedName>
        <fullName evidence="3">Uncharacterized protein</fullName>
    </submittedName>
</protein>
<evidence type="ECO:0000313" key="3">
    <source>
        <dbReference type="WBParaSite" id="PDA_v2.g17449.t1"/>
    </source>
</evidence>
<feature type="compositionally biased region" description="Low complexity" evidence="1">
    <location>
        <begin position="147"/>
        <end position="158"/>
    </location>
</feature>